<dbReference type="Pfam" id="PF03981">
    <property type="entry name" value="Ubiq_cyt_C_chap"/>
    <property type="match status" value="1"/>
</dbReference>
<evidence type="ECO:0000313" key="4">
    <source>
        <dbReference type="EMBL" id="AWN47801.1"/>
    </source>
</evidence>
<keyword evidence="5" id="KW-1185">Reference proteome</keyword>
<proteinExistence type="inferred from homology"/>
<accession>A0A2U8WQM1</accession>
<comment type="similarity">
    <text evidence="1">Belongs to the CBP3 family.</text>
</comment>
<name>A0A2U8WQM1_9HYPH</name>
<dbReference type="EMBL" id="CP029553">
    <property type="protein sequence ID" value="AWN47801.1"/>
    <property type="molecule type" value="Genomic_DNA"/>
</dbReference>
<evidence type="ECO:0000256" key="1">
    <source>
        <dbReference type="ARBA" id="ARBA00006407"/>
    </source>
</evidence>
<dbReference type="PANTHER" id="PTHR12184">
    <property type="entry name" value="UBIQUINOL-CYTOCHROME C REDUCTASE COMPLEX ASSEMBLY FACTOR 1 FAMILY MEMBER"/>
    <property type="match status" value="1"/>
</dbReference>
<dbReference type="KEGG" id="mtea:DK419_16975"/>
<protein>
    <submittedName>
        <fullName evidence="4">Ubiquinol-cytochrome C chaperone</fullName>
    </submittedName>
</protein>
<dbReference type="InterPro" id="IPR021150">
    <property type="entry name" value="Ubiq_cyt_c_chap"/>
</dbReference>
<dbReference type="RefSeq" id="WP_109960121.1">
    <property type="nucleotide sequence ID" value="NZ_CP029553.1"/>
</dbReference>
<reference evidence="4 5" key="1">
    <citation type="submission" date="2018-05" db="EMBL/GenBank/DDBJ databases">
        <title>Complete Genome Sequence of Methylobacterium sp. 17Sr1-28.</title>
        <authorList>
            <person name="Srinivasan S."/>
        </authorList>
    </citation>
    <scope>NUCLEOTIDE SEQUENCE [LARGE SCALE GENOMIC DNA]</scope>
    <source>
        <strain evidence="4 5">17Sr1-28</strain>
    </source>
</reference>
<dbReference type="PANTHER" id="PTHR12184:SF1">
    <property type="entry name" value="UBIQUINOL-CYTOCHROME-C REDUCTASE COMPLEX ASSEMBLY FACTOR 1"/>
    <property type="match status" value="1"/>
</dbReference>
<feature type="domain" description="Ubiquinol-cytochrome c chaperone" evidence="3">
    <location>
        <begin position="35"/>
        <end position="170"/>
    </location>
</feature>
<dbReference type="InterPro" id="IPR007129">
    <property type="entry name" value="Ubiqinol_cyt_c_chaperone_CPB3"/>
</dbReference>
<comment type="similarity">
    <text evidence="2">Belongs to the UPF0174 family.</text>
</comment>
<organism evidence="4 5">
    <name type="scientific">Methylobacterium terrae</name>
    <dbReference type="NCBI Taxonomy" id="2202827"/>
    <lineage>
        <taxon>Bacteria</taxon>
        <taxon>Pseudomonadati</taxon>
        <taxon>Pseudomonadota</taxon>
        <taxon>Alphaproteobacteria</taxon>
        <taxon>Hyphomicrobiales</taxon>
        <taxon>Methylobacteriaceae</taxon>
        <taxon>Methylobacterium</taxon>
    </lineage>
</organism>
<gene>
    <name evidence="4" type="ORF">DK419_16975</name>
</gene>
<evidence type="ECO:0000313" key="5">
    <source>
        <dbReference type="Proteomes" id="UP000245444"/>
    </source>
</evidence>
<evidence type="ECO:0000259" key="3">
    <source>
        <dbReference type="Pfam" id="PF03981"/>
    </source>
</evidence>
<dbReference type="PIRSF" id="PIRSF032079">
    <property type="entry name" value="UCP032079"/>
    <property type="match status" value="1"/>
</dbReference>
<dbReference type="AlphaFoldDB" id="A0A2U8WQM1"/>
<evidence type="ECO:0000256" key="2">
    <source>
        <dbReference type="ARBA" id="ARBA00006436"/>
    </source>
</evidence>
<dbReference type="Proteomes" id="UP000245444">
    <property type="component" value="Chromosome"/>
</dbReference>
<sequence length="186" mass="19533">MIRNPFRRDNARTRAIEALHVRTNAGARVPALYLDLGVPDTVEGRFEALCLHVVLVLRHLRRLPAPAADVAQDLVNSVFEQLDSSLRELGVGDMGVSKRMKKLAQAFYGRAAAYDAALDAGDLDGLAATLARNVLARDDARAARGLAAYVAAADAGLAGTDLDALMAAGPLLPDPAAFAGDPVPPA</sequence>
<dbReference type="InterPro" id="IPR014569">
    <property type="entry name" value="Ubq_cyt-c_CBP3-rel"/>
</dbReference>
<dbReference type="OrthoDB" id="7158889at2"/>